<dbReference type="RefSeq" id="WP_013843386.1">
    <property type="nucleotide sequence ID" value="NC_015589.1"/>
</dbReference>
<organism evidence="1 2">
    <name type="scientific">Desulforamulus ruminis (strain ATCC 23193 / DSM 2154 / NCIMB 8452 / DL)</name>
    <name type="common">Desulfotomaculum ruminis</name>
    <dbReference type="NCBI Taxonomy" id="696281"/>
    <lineage>
        <taxon>Bacteria</taxon>
        <taxon>Bacillati</taxon>
        <taxon>Bacillota</taxon>
        <taxon>Clostridia</taxon>
        <taxon>Eubacteriales</taxon>
        <taxon>Peptococcaceae</taxon>
        <taxon>Desulforamulus</taxon>
    </lineage>
</organism>
<dbReference type="eggNOG" id="ENOG5031K93">
    <property type="taxonomic scope" value="Bacteria"/>
</dbReference>
<dbReference type="Proteomes" id="UP000009234">
    <property type="component" value="Chromosome"/>
</dbReference>
<proteinExistence type="predicted"/>
<dbReference type="EMBL" id="CP002780">
    <property type="protein sequence ID" value="AEG61640.1"/>
    <property type="molecule type" value="Genomic_DNA"/>
</dbReference>
<reference evidence="1 2" key="2">
    <citation type="journal article" date="2012" name="Stand. Genomic Sci.">
        <title>Complete genome sequence of the sulfate-reducing firmicute Desulfotomaculum ruminis type strain (DL(T)).</title>
        <authorList>
            <person name="Spring S."/>
            <person name="Visser M."/>
            <person name="Lu M."/>
            <person name="Copeland A."/>
            <person name="Lapidus A."/>
            <person name="Lucas S."/>
            <person name="Cheng J.F."/>
            <person name="Han C."/>
            <person name="Tapia R."/>
            <person name="Goodwin L.A."/>
            <person name="Pitluck S."/>
            <person name="Ivanova N."/>
            <person name="Land M."/>
            <person name="Hauser L."/>
            <person name="Larimer F."/>
            <person name="Rohde M."/>
            <person name="Goker M."/>
            <person name="Detter J.C."/>
            <person name="Kyrpides N.C."/>
            <person name="Woyke T."/>
            <person name="Schaap P.J."/>
            <person name="Plugge C.M."/>
            <person name="Muyzer G."/>
            <person name="Kuever J."/>
            <person name="Pereira I.A."/>
            <person name="Parshina S.N."/>
            <person name="Bernier-Latmani R."/>
            <person name="Stams A.J."/>
            <person name="Klenk H.P."/>
        </authorList>
    </citation>
    <scope>NUCLEOTIDE SEQUENCE [LARGE SCALE GENOMIC DNA]</scope>
    <source>
        <strain evidence="2">ATCC 23193 / DSM 2154 / NCIB 8452 / DL</strain>
    </source>
</reference>
<dbReference type="HOGENOM" id="CLU_069310_2_0_9"/>
<dbReference type="InterPro" id="IPR014202">
    <property type="entry name" value="Spore_II_R"/>
</dbReference>
<accession>F6DLJ8</accession>
<gene>
    <name evidence="1" type="ordered locus">Desru_3437</name>
</gene>
<dbReference type="STRING" id="696281.Desru_3437"/>
<evidence type="ECO:0000313" key="2">
    <source>
        <dbReference type="Proteomes" id="UP000009234"/>
    </source>
</evidence>
<dbReference type="AlphaFoldDB" id="F6DLJ8"/>
<protein>
    <submittedName>
        <fullName evidence="1">Stage II sporulation protein R</fullName>
    </submittedName>
</protein>
<dbReference type="Pfam" id="PF09551">
    <property type="entry name" value="Spore_II_R"/>
    <property type="match status" value="1"/>
</dbReference>
<dbReference type="OrthoDB" id="9793324at2"/>
<dbReference type="NCBIfam" id="TIGR02837">
    <property type="entry name" value="spore_II_R"/>
    <property type="match status" value="1"/>
</dbReference>
<name>F6DLJ8_DESRL</name>
<keyword evidence="2" id="KW-1185">Reference proteome</keyword>
<evidence type="ECO:0000313" key="1">
    <source>
        <dbReference type="EMBL" id="AEG61640.1"/>
    </source>
</evidence>
<dbReference type="KEGG" id="dru:Desru_3437"/>
<reference evidence="2" key="1">
    <citation type="submission" date="2011-05" db="EMBL/GenBank/DDBJ databases">
        <title>Complete sequence of Desulfotomaculum ruminis DSM 2154.</title>
        <authorList>
            <person name="Lucas S."/>
            <person name="Copeland A."/>
            <person name="Lapidus A."/>
            <person name="Cheng J.-F."/>
            <person name="Goodwin L."/>
            <person name="Pitluck S."/>
            <person name="Lu M."/>
            <person name="Detter J.C."/>
            <person name="Han C."/>
            <person name="Tapia R."/>
            <person name="Land M."/>
            <person name="Hauser L."/>
            <person name="Kyrpides N."/>
            <person name="Ivanova N."/>
            <person name="Mikhailova N."/>
            <person name="Pagani I."/>
            <person name="Stams A.J.M."/>
            <person name="Plugge C.M."/>
            <person name="Muyzer G."/>
            <person name="Kuever J."/>
            <person name="Parshina S.N."/>
            <person name="Ivanova A.E."/>
            <person name="Nazina T.N."/>
            <person name="Brambilla E."/>
            <person name="Spring S."/>
            <person name="Klenk H.-P."/>
            <person name="Woyke T."/>
        </authorList>
    </citation>
    <scope>NUCLEOTIDE SEQUENCE [LARGE SCALE GENOMIC DNA]</scope>
    <source>
        <strain evidence="2">ATCC 23193 / DSM 2154 / NCIB 8452 / DL</strain>
    </source>
</reference>
<sequence>MMNRYKWVLIFTGLLLALSFLSYRTYVQHEFASQLIRFHVIANSDSFQDQALKLHVRDAIVLEMKKRFSQANNRKQAEQIVLNNMGEIEELARQQIQREGKNYKVAVMMGDYDFPTKSYGDLTLPAGNYHAVRVVIGEGKGKNWWCVLFPPLCFTDSVKTVDQKQAVKGVKVFEKDNVEFRLRAADILKIFS</sequence>